<keyword evidence="2" id="KW-0732">Signal</keyword>
<dbReference type="EMBL" id="CP136508">
    <property type="protein sequence ID" value="WUR13801.1"/>
    <property type="molecule type" value="Genomic_DNA"/>
</dbReference>
<dbReference type="InterPro" id="IPR023220">
    <property type="entry name" value="T4SS_VirB5-domain"/>
</dbReference>
<gene>
    <name evidence="3" type="primary">virB5</name>
    <name evidence="3" type="ORF">E7V67_001465</name>
</gene>
<dbReference type="SUPFAM" id="SSF101082">
    <property type="entry name" value="Typo IV secretion system protein TraC"/>
    <property type="match status" value="1"/>
</dbReference>
<sequence length="240" mass="26493">MKQLIRIFLMALALFGAGQARAGIPVLDASNLINTGLQVQAWAQQAQQMVQQYQQLQNQYNQAVQTYNSLSGVRGIQDLVNNPALRRYLPNEWNQAMNLLTNPGSYTQLRTNVNNIKSAAEFMDIGDTALDAASDAGRSFVASQNQVALNRALSEEGYKQASDRIASIQTLIARLGSTPDAKDVADLQARIQGEQAMVQNEMVKLNALAQLQQAQRDIQLQRSREIIMRATKSSTGVPRF</sequence>
<protein>
    <submittedName>
        <fullName evidence="3">P-type DNA transfer protein VirB5</fullName>
    </submittedName>
</protein>
<dbReference type="NCBIfam" id="TIGR02791">
    <property type="entry name" value="VirB5"/>
    <property type="match status" value="1"/>
</dbReference>
<organism evidence="3 4">
    <name type="scientific">[Empedobacter] haloabium</name>
    <dbReference type="NCBI Taxonomy" id="592317"/>
    <lineage>
        <taxon>Bacteria</taxon>
        <taxon>Pseudomonadati</taxon>
        <taxon>Pseudomonadota</taxon>
        <taxon>Betaproteobacteria</taxon>
        <taxon>Burkholderiales</taxon>
        <taxon>Oxalobacteraceae</taxon>
        <taxon>Telluria group</taxon>
        <taxon>Telluria group incertae sedis</taxon>
    </lineage>
</organism>
<evidence type="ECO:0000313" key="3">
    <source>
        <dbReference type="EMBL" id="WUR13801.1"/>
    </source>
</evidence>
<dbReference type="InterPro" id="IPR014158">
    <property type="entry name" value="T4SS_VirB5"/>
</dbReference>
<proteinExistence type="predicted"/>
<feature type="signal peptide" evidence="2">
    <location>
        <begin position="1"/>
        <end position="22"/>
    </location>
</feature>
<name>A0ABZ1UNZ5_9BURK</name>
<evidence type="ECO:0000256" key="1">
    <source>
        <dbReference type="SAM" id="Coils"/>
    </source>
</evidence>
<feature type="coiled-coil region" evidence="1">
    <location>
        <begin position="39"/>
        <end position="66"/>
    </location>
</feature>
<keyword evidence="1" id="KW-0175">Coiled coil</keyword>
<dbReference type="Pfam" id="PF07996">
    <property type="entry name" value="T4SS"/>
    <property type="match status" value="1"/>
</dbReference>
<evidence type="ECO:0000256" key="2">
    <source>
        <dbReference type="SAM" id="SignalP"/>
    </source>
</evidence>
<feature type="chain" id="PRO_5046331461" evidence="2">
    <location>
        <begin position="23"/>
        <end position="240"/>
    </location>
</feature>
<dbReference type="Gene3D" id="1.20.58.430">
    <property type="entry name" value="Type IV secretion system, VirB5-domain"/>
    <property type="match status" value="1"/>
</dbReference>
<evidence type="ECO:0000313" key="4">
    <source>
        <dbReference type="Proteomes" id="UP000321323"/>
    </source>
</evidence>
<dbReference type="CDD" id="cd14262">
    <property type="entry name" value="VirB5_like"/>
    <property type="match status" value="1"/>
</dbReference>
<keyword evidence="4" id="KW-1185">Reference proteome</keyword>
<accession>A0ABZ1UNZ5</accession>
<reference evidence="3 4" key="1">
    <citation type="journal article" date="2019" name="Int. J. Syst. Evol. Microbiol.">
        <title>The Draft Whole-Genome Sequence of the Antibiotic Producer Empedobacter haloabium ATCC 31962 Provides Indications for Its Taxonomic Reclassification.</title>
        <authorList>
            <person name="Miess H."/>
            <person name="Arlt P."/>
            <person name="Apel A.K."/>
            <person name="Weber T."/>
            <person name="Nieselt K."/>
            <person name="Hanssen F."/>
            <person name="Czemmel S."/>
            <person name="Nahnsen S."/>
            <person name="Gross H."/>
        </authorList>
    </citation>
    <scope>NUCLEOTIDE SEQUENCE [LARGE SCALE GENOMIC DNA]</scope>
    <source>
        <strain evidence="3 4">ATCC 31962</strain>
    </source>
</reference>
<dbReference type="Proteomes" id="UP000321323">
    <property type="component" value="Chromosome"/>
</dbReference>